<evidence type="ECO:0000313" key="1">
    <source>
        <dbReference type="EMBL" id="OAV86248.1"/>
    </source>
</evidence>
<dbReference type="AlphaFoldDB" id="A0A180G102"/>
<dbReference type="OrthoDB" id="2513590at2759"/>
<reference evidence="2 3" key="3">
    <citation type="journal article" date="2017" name="G3 (Bethesda)">
        <title>Comparative analysis highlights variable genome content of wheat rusts and divergence of the mating loci.</title>
        <authorList>
            <person name="Cuomo C.A."/>
            <person name="Bakkeren G."/>
            <person name="Khalil H.B."/>
            <person name="Panwar V."/>
            <person name="Joly D."/>
            <person name="Linning R."/>
            <person name="Sakthikumar S."/>
            <person name="Song X."/>
            <person name="Adiconis X."/>
            <person name="Fan L."/>
            <person name="Goldberg J.M."/>
            <person name="Levin J.Z."/>
            <person name="Young S."/>
            <person name="Zeng Q."/>
            <person name="Anikster Y."/>
            <person name="Bruce M."/>
            <person name="Wang M."/>
            <person name="Yin C."/>
            <person name="McCallum B."/>
            <person name="Szabo L.J."/>
            <person name="Hulbert S."/>
            <person name="Chen X."/>
            <person name="Fellers J.P."/>
        </authorList>
    </citation>
    <scope>NUCLEOTIDE SEQUENCE</scope>
    <source>
        <strain evidence="2">isolate 1-1 / race 1 (BBBD)</strain>
        <strain evidence="3">Isolate 1-1 / race 1 (BBBD)</strain>
    </source>
</reference>
<feature type="non-terminal residue" evidence="1">
    <location>
        <position position="131"/>
    </location>
</feature>
<keyword evidence="3" id="KW-1185">Reference proteome</keyword>
<dbReference type="VEuPathDB" id="FungiDB:PTTG_30005"/>
<sequence>MADLPVVPKINDSSSSDNNHCSDKIRITKLRRDNWPEWKKSFTHLVTGRGDEEVFDAKWCKEHKKEKKFRKKTSNAYTLLELCVSAELYPVVQAVDNFSDAMKDLAAACGEKSLIKLGDKLYSLIHLDYVP</sequence>
<evidence type="ECO:0000313" key="3">
    <source>
        <dbReference type="Proteomes" id="UP000005240"/>
    </source>
</evidence>
<accession>A0A180G102</accession>
<evidence type="ECO:0000313" key="2">
    <source>
        <dbReference type="EnsemblFungi" id="PTTG_30005-t43_1-p1"/>
    </source>
</evidence>
<proteinExistence type="predicted"/>
<reference evidence="2" key="4">
    <citation type="submission" date="2025-05" db="UniProtKB">
        <authorList>
            <consortium name="EnsemblFungi"/>
        </authorList>
    </citation>
    <scope>IDENTIFICATION</scope>
    <source>
        <strain evidence="2">isolate 1-1 / race 1 (BBBD)</strain>
    </source>
</reference>
<reference evidence="1" key="2">
    <citation type="submission" date="2016-05" db="EMBL/GenBank/DDBJ databases">
        <title>Comparative analysis highlights variable genome content of wheat rusts and divergence of the mating loci.</title>
        <authorList>
            <person name="Cuomo C.A."/>
            <person name="Bakkeren G."/>
            <person name="Szabo L."/>
            <person name="Khalil H."/>
            <person name="Joly D."/>
            <person name="Goldberg J."/>
            <person name="Young S."/>
            <person name="Zeng Q."/>
            <person name="Fellers J."/>
        </authorList>
    </citation>
    <scope>NUCLEOTIDE SEQUENCE [LARGE SCALE GENOMIC DNA]</scope>
    <source>
        <strain evidence="1">1-1 BBBD Race 1</strain>
    </source>
</reference>
<gene>
    <name evidence="1" type="ORF">PTTG_30005</name>
</gene>
<organism evidence="1">
    <name type="scientific">Puccinia triticina (isolate 1-1 / race 1 (BBBD))</name>
    <name type="common">Brown leaf rust fungus</name>
    <dbReference type="NCBI Taxonomy" id="630390"/>
    <lineage>
        <taxon>Eukaryota</taxon>
        <taxon>Fungi</taxon>
        <taxon>Dikarya</taxon>
        <taxon>Basidiomycota</taxon>
        <taxon>Pucciniomycotina</taxon>
        <taxon>Pucciniomycetes</taxon>
        <taxon>Pucciniales</taxon>
        <taxon>Pucciniaceae</taxon>
        <taxon>Puccinia</taxon>
    </lineage>
</organism>
<dbReference type="Proteomes" id="UP000005240">
    <property type="component" value="Unassembled WGS sequence"/>
</dbReference>
<dbReference type="EMBL" id="ADAS02001395">
    <property type="protein sequence ID" value="OAV86248.1"/>
    <property type="molecule type" value="Genomic_DNA"/>
</dbReference>
<dbReference type="EnsemblFungi" id="PTTG_30005-t43_1">
    <property type="protein sequence ID" value="PTTG_30005-t43_1-p1"/>
    <property type="gene ID" value="PTTG_30005"/>
</dbReference>
<reference evidence="1" key="1">
    <citation type="submission" date="2009-11" db="EMBL/GenBank/DDBJ databases">
        <authorList>
            <consortium name="The Broad Institute Genome Sequencing Platform"/>
            <person name="Ward D."/>
            <person name="Feldgarden M."/>
            <person name="Earl A."/>
            <person name="Young S.K."/>
            <person name="Zeng Q."/>
            <person name="Koehrsen M."/>
            <person name="Alvarado L."/>
            <person name="Berlin A."/>
            <person name="Bochicchio J."/>
            <person name="Borenstein D."/>
            <person name="Chapman S.B."/>
            <person name="Chen Z."/>
            <person name="Engels R."/>
            <person name="Freedman E."/>
            <person name="Gellesch M."/>
            <person name="Goldberg J."/>
            <person name="Griggs A."/>
            <person name="Gujja S."/>
            <person name="Heilman E."/>
            <person name="Heiman D."/>
            <person name="Hepburn T."/>
            <person name="Howarth C."/>
            <person name="Jen D."/>
            <person name="Larson L."/>
            <person name="Lewis B."/>
            <person name="Mehta T."/>
            <person name="Park D."/>
            <person name="Pearson M."/>
            <person name="Roberts A."/>
            <person name="Saif S."/>
            <person name="Shea T."/>
            <person name="Shenoy N."/>
            <person name="Sisk P."/>
            <person name="Stolte C."/>
            <person name="Sykes S."/>
            <person name="Thomson T."/>
            <person name="Walk T."/>
            <person name="White J."/>
            <person name="Yandava C."/>
            <person name="Izard J."/>
            <person name="Baranova O.V."/>
            <person name="Blanton J.M."/>
            <person name="Tanner A.C."/>
            <person name="Dewhirst F.E."/>
            <person name="Haas B."/>
            <person name="Nusbaum C."/>
            <person name="Birren B."/>
        </authorList>
    </citation>
    <scope>NUCLEOTIDE SEQUENCE [LARGE SCALE GENOMIC DNA]</scope>
    <source>
        <strain evidence="1">1-1 BBBD Race 1</strain>
    </source>
</reference>
<name>A0A180G102_PUCT1</name>
<protein>
    <submittedName>
        <fullName evidence="1 2">Uncharacterized protein</fullName>
    </submittedName>
</protein>